<feature type="region of interest" description="Disordered" evidence="4">
    <location>
        <begin position="35"/>
        <end position="64"/>
    </location>
</feature>
<dbReference type="PIRSF" id="PIRSF004846">
    <property type="entry name" value="ModA"/>
    <property type="match status" value="1"/>
</dbReference>
<evidence type="ECO:0000256" key="4">
    <source>
        <dbReference type="SAM" id="MobiDB-lite"/>
    </source>
</evidence>
<proteinExistence type="inferred from homology"/>
<dbReference type="Gene3D" id="3.40.190.10">
    <property type="entry name" value="Periplasmic binding protein-like II"/>
    <property type="match status" value="2"/>
</dbReference>
<dbReference type="PROSITE" id="PS51257">
    <property type="entry name" value="PROKAR_LIPOPROTEIN"/>
    <property type="match status" value="1"/>
</dbReference>
<reference evidence="6 7" key="1">
    <citation type="submission" date="2023-04" db="EMBL/GenBank/DDBJ databases">
        <title>Funneling lignin-derived compounds into biodiesel using alkali-halophilic Citricoccus sp. P2.</title>
        <authorList>
            <person name="Luo C.-B."/>
        </authorList>
    </citation>
    <scope>NUCLEOTIDE SEQUENCE [LARGE SCALE GENOMIC DNA]</scope>
    <source>
        <strain evidence="6 7">P2</strain>
    </source>
</reference>
<dbReference type="InterPro" id="IPR050682">
    <property type="entry name" value="ModA/WtpA"/>
</dbReference>
<keyword evidence="7" id="KW-1185">Reference proteome</keyword>
<feature type="compositionally biased region" description="Low complexity" evidence="4">
    <location>
        <begin position="45"/>
        <end position="64"/>
    </location>
</feature>
<feature type="chain" id="PRO_5046133797" evidence="5">
    <location>
        <begin position="27"/>
        <end position="296"/>
    </location>
</feature>
<organism evidence="6 7">
    <name type="scientific">Citricoccus muralis</name>
    <dbReference type="NCBI Taxonomy" id="169134"/>
    <lineage>
        <taxon>Bacteria</taxon>
        <taxon>Bacillati</taxon>
        <taxon>Actinomycetota</taxon>
        <taxon>Actinomycetes</taxon>
        <taxon>Micrococcales</taxon>
        <taxon>Micrococcaceae</taxon>
        <taxon>Citricoccus</taxon>
    </lineage>
</organism>
<dbReference type="PANTHER" id="PTHR30632">
    <property type="entry name" value="MOLYBDATE-BINDING PERIPLASMIC PROTEIN"/>
    <property type="match status" value="1"/>
</dbReference>
<gene>
    <name evidence="6" type="primary">modA</name>
    <name evidence="6" type="ORF">P8192_00645</name>
</gene>
<dbReference type="Pfam" id="PF13531">
    <property type="entry name" value="SBP_bac_11"/>
    <property type="match status" value="1"/>
</dbReference>
<feature type="signal peptide" evidence="5">
    <location>
        <begin position="1"/>
        <end position="26"/>
    </location>
</feature>
<dbReference type="Proteomes" id="UP001219037">
    <property type="component" value="Chromosome"/>
</dbReference>
<evidence type="ECO:0000256" key="1">
    <source>
        <dbReference type="ARBA" id="ARBA00009175"/>
    </source>
</evidence>
<evidence type="ECO:0000313" key="7">
    <source>
        <dbReference type="Proteomes" id="UP001219037"/>
    </source>
</evidence>
<evidence type="ECO:0000256" key="5">
    <source>
        <dbReference type="SAM" id="SignalP"/>
    </source>
</evidence>
<keyword evidence="3 5" id="KW-0732">Signal</keyword>
<sequence>MTLPRTCRSSRSALLAGLLSAGLLLAGCGGDSGADSGSGAGDAGGTTDAAASSGGSSSGSTDGAEVSGELTVYAAASLKGAFDELTAAFAEAHPDVTFAPTVYDGSSTLVTQLTGGAPADVFASADEPNMDDAVSAELTADDPVLFATNELVIAVEQGNPLGIESLEDLADGTDGADAPITVMCAAEVPCGNAARTLLEAAGVELTPASEEQNVSATLSKVVNGEADAGLVYRTDVATTDGEVEAGTIDGAAENPNRYPITVLQDADAPDAAQAFVDFVLSEEGQQVLEDFGFGAP</sequence>
<protein>
    <submittedName>
        <fullName evidence="6">Molybdate ABC transporter substrate-binding protein</fullName>
    </submittedName>
</protein>
<dbReference type="SUPFAM" id="SSF53850">
    <property type="entry name" value="Periplasmic binding protein-like II"/>
    <property type="match status" value="1"/>
</dbReference>
<dbReference type="InterPro" id="IPR005950">
    <property type="entry name" value="ModA"/>
</dbReference>
<dbReference type="RefSeq" id="WP_278157766.1">
    <property type="nucleotide sequence ID" value="NZ_CP121252.1"/>
</dbReference>
<dbReference type="EMBL" id="CP121252">
    <property type="protein sequence ID" value="WFP16668.1"/>
    <property type="molecule type" value="Genomic_DNA"/>
</dbReference>
<evidence type="ECO:0000313" key="6">
    <source>
        <dbReference type="EMBL" id="WFP16668.1"/>
    </source>
</evidence>
<name>A0ABY8H7M8_9MICC</name>
<keyword evidence="2" id="KW-0479">Metal-binding</keyword>
<accession>A0ABY8H7M8</accession>
<feature type="compositionally biased region" description="Gly residues" evidence="4">
    <location>
        <begin position="35"/>
        <end position="44"/>
    </location>
</feature>
<evidence type="ECO:0000256" key="3">
    <source>
        <dbReference type="ARBA" id="ARBA00022729"/>
    </source>
</evidence>
<comment type="similarity">
    <text evidence="1">Belongs to the bacterial solute-binding protein ModA family.</text>
</comment>
<evidence type="ECO:0000256" key="2">
    <source>
        <dbReference type="ARBA" id="ARBA00022723"/>
    </source>
</evidence>
<dbReference type="PANTHER" id="PTHR30632:SF0">
    <property type="entry name" value="SULFATE-BINDING PROTEIN"/>
    <property type="match status" value="1"/>
</dbReference>
<dbReference type="NCBIfam" id="TIGR01256">
    <property type="entry name" value="modA"/>
    <property type="match status" value="1"/>
</dbReference>